<evidence type="ECO:0000259" key="3">
    <source>
        <dbReference type="Pfam" id="PF08719"/>
    </source>
</evidence>
<evidence type="ECO:0000313" key="4">
    <source>
        <dbReference type="EMBL" id="ROQ45380.1"/>
    </source>
</evidence>
<dbReference type="Pfam" id="PF08719">
    <property type="entry name" value="NADAR"/>
    <property type="match status" value="1"/>
</dbReference>
<feature type="domain" description="NADAR" evidence="3">
    <location>
        <begin position="24"/>
        <end position="179"/>
    </location>
</feature>
<dbReference type="Gene3D" id="1.10.357.40">
    <property type="entry name" value="YbiA-like"/>
    <property type="match status" value="1"/>
</dbReference>
<dbReference type="SUPFAM" id="SSF143990">
    <property type="entry name" value="YbiA-like"/>
    <property type="match status" value="1"/>
</dbReference>
<gene>
    <name evidence="4" type="ORF">EDF85_4644</name>
</gene>
<dbReference type="AlphaFoldDB" id="A0A9X8EG10"/>
<accession>A0A9X8EG10</accession>
<reference evidence="4 5" key="1">
    <citation type="submission" date="2018-11" db="EMBL/GenBank/DDBJ databases">
        <title>Genomic analyses of the natural microbiome of Caenorhabditis elegans.</title>
        <authorList>
            <person name="Samuel B."/>
        </authorList>
    </citation>
    <scope>NUCLEOTIDE SEQUENCE [LARGE SCALE GENOMIC DNA]</scope>
    <source>
        <strain evidence="4 5">BIGb0473</strain>
    </source>
</reference>
<protein>
    <recommendedName>
        <fullName evidence="3">NADAR domain-containing protein</fullName>
    </recommendedName>
</protein>
<comment type="caution">
    <text evidence="4">The sequence shown here is derived from an EMBL/GenBank/DDBJ whole genome shotgun (WGS) entry which is preliminary data.</text>
</comment>
<dbReference type="InterPro" id="IPR012816">
    <property type="entry name" value="NADAR"/>
</dbReference>
<organism evidence="4 5">
    <name type="scientific">Pseudomonas putida</name>
    <name type="common">Arthrobacter siderocapsulatus</name>
    <dbReference type="NCBI Taxonomy" id="303"/>
    <lineage>
        <taxon>Bacteria</taxon>
        <taxon>Pseudomonadati</taxon>
        <taxon>Pseudomonadota</taxon>
        <taxon>Gammaproteobacteria</taxon>
        <taxon>Pseudomonadales</taxon>
        <taxon>Pseudomonadaceae</taxon>
        <taxon>Pseudomonas</taxon>
    </lineage>
</organism>
<evidence type="ECO:0000256" key="1">
    <source>
        <dbReference type="ARBA" id="ARBA00000022"/>
    </source>
</evidence>
<dbReference type="RefSeq" id="WP_123753511.1">
    <property type="nucleotide sequence ID" value="NZ_RJUR01000017.1"/>
</dbReference>
<comment type="catalytic activity">
    <reaction evidence="1">
        <text>5-amino-6-(5-phospho-D-ribosylamino)uracil + H2O = 5,6-diaminouracil + D-ribose 5-phosphate</text>
        <dbReference type="Rhea" id="RHEA:55020"/>
        <dbReference type="ChEBI" id="CHEBI:15377"/>
        <dbReference type="ChEBI" id="CHEBI:46252"/>
        <dbReference type="ChEBI" id="CHEBI:58453"/>
        <dbReference type="ChEBI" id="CHEBI:78346"/>
    </reaction>
</comment>
<evidence type="ECO:0000313" key="5">
    <source>
        <dbReference type="Proteomes" id="UP000269115"/>
    </source>
</evidence>
<proteinExistence type="predicted"/>
<dbReference type="InterPro" id="IPR037238">
    <property type="entry name" value="YbiA-like_sf"/>
</dbReference>
<comment type="catalytic activity">
    <reaction evidence="2">
        <text>2,5-diamino-6-hydroxy-4-(5-phosphoribosylamino)-pyrimidine + H2O = 2,5,6-triamino-4-hydroxypyrimidine + D-ribose 5-phosphate</text>
        <dbReference type="Rhea" id="RHEA:23436"/>
        <dbReference type="ChEBI" id="CHEBI:15377"/>
        <dbReference type="ChEBI" id="CHEBI:58614"/>
        <dbReference type="ChEBI" id="CHEBI:78346"/>
        <dbReference type="ChEBI" id="CHEBI:137796"/>
    </reaction>
</comment>
<dbReference type="EMBL" id="RJUR01000017">
    <property type="protein sequence ID" value="ROQ45380.1"/>
    <property type="molecule type" value="Genomic_DNA"/>
</dbReference>
<evidence type="ECO:0000256" key="2">
    <source>
        <dbReference type="ARBA" id="ARBA00000751"/>
    </source>
</evidence>
<dbReference type="Proteomes" id="UP000269115">
    <property type="component" value="Unassembled WGS sequence"/>
</dbReference>
<sequence>MNDSQMLEDLVSRYLAGERPEFVFFWGHQVSRKGVTASCFSQWYVAPFEVDGQSYQSAEHYMMAEKAALFGDEQTRARIIEATDPNAAKALGRQVRGFDEARWAQERFAIVVRANQAKFSQNAELGAFLQGTGTRVIVEASPVDRVWGIGLAQDDQNAHRPDRWRGLNLLGFALMQVRDVAQA</sequence>
<dbReference type="NCBIfam" id="TIGR02464">
    <property type="entry name" value="ribofla_fusion"/>
    <property type="match status" value="1"/>
</dbReference>
<dbReference type="CDD" id="cd15457">
    <property type="entry name" value="NADAR"/>
    <property type="match status" value="1"/>
</dbReference>
<name>A0A9X8EG10_PSEPU</name>